<dbReference type="PANTHER" id="PTHR23084">
    <property type="entry name" value="PHOSPHATIDYLINOSITOL-4-PHOSPHATE 5-KINASE RELATED"/>
    <property type="match status" value="1"/>
</dbReference>
<dbReference type="Pfam" id="PF02493">
    <property type="entry name" value="MORN"/>
    <property type="match status" value="3"/>
</dbReference>
<dbReference type="InterPro" id="IPR003409">
    <property type="entry name" value="MORN"/>
</dbReference>
<dbReference type="PANTHER" id="PTHR23084:SF179">
    <property type="entry name" value="OS10G0565000 PROTEIN"/>
    <property type="match status" value="1"/>
</dbReference>
<protein>
    <submittedName>
        <fullName evidence="2">Uncharacterized protein</fullName>
    </submittedName>
</protein>
<accession>A0A1D1VQ08</accession>
<evidence type="ECO:0000313" key="3">
    <source>
        <dbReference type="Proteomes" id="UP000186922"/>
    </source>
</evidence>
<sequence>MMGTYNLYASSSLAPCKVTNCLRQLYTGGQFAYGVEGRPERNGYGKYAKADGSVLVGQWEKNVLSGPRCYVNLVDQHVEYKGEMLSGNYHGQGEYSCAEYYFVGRFQEGRMSGPGVLLDALGRQWVYPASDTKPAVSDMPVVLPLVLKPDEMPADHCA</sequence>
<gene>
    <name evidence="2" type="primary">RvY_11800-1</name>
    <name evidence="2" type="synonym">RvY_11800.1</name>
    <name evidence="2" type="ORF">RvY_11800</name>
</gene>
<proteinExistence type="predicted"/>
<name>A0A1D1VQ08_RAMVA</name>
<evidence type="ECO:0000256" key="1">
    <source>
        <dbReference type="ARBA" id="ARBA00022737"/>
    </source>
</evidence>
<dbReference type="SUPFAM" id="SSF82185">
    <property type="entry name" value="Histone H3 K4-specific methyltransferase SET7/9 N-terminal domain"/>
    <property type="match status" value="1"/>
</dbReference>
<dbReference type="AlphaFoldDB" id="A0A1D1VQ08"/>
<dbReference type="Proteomes" id="UP000186922">
    <property type="component" value="Unassembled WGS sequence"/>
</dbReference>
<keyword evidence="3" id="KW-1185">Reference proteome</keyword>
<evidence type="ECO:0000313" key="2">
    <source>
        <dbReference type="EMBL" id="GAV01024.1"/>
    </source>
</evidence>
<comment type="caution">
    <text evidence="2">The sequence shown here is derived from an EMBL/GenBank/DDBJ whole genome shotgun (WGS) entry which is preliminary data.</text>
</comment>
<organism evidence="2 3">
    <name type="scientific">Ramazzottius varieornatus</name>
    <name type="common">Water bear</name>
    <name type="synonym">Tardigrade</name>
    <dbReference type="NCBI Taxonomy" id="947166"/>
    <lineage>
        <taxon>Eukaryota</taxon>
        <taxon>Metazoa</taxon>
        <taxon>Ecdysozoa</taxon>
        <taxon>Tardigrada</taxon>
        <taxon>Eutardigrada</taxon>
        <taxon>Parachela</taxon>
        <taxon>Hypsibioidea</taxon>
        <taxon>Ramazzottiidae</taxon>
        <taxon>Ramazzottius</taxon>
    </lineage>
</organism>
<dbReference type="OrthoDB" id="437960at2759"/>
<keyword evidence="1" id="KW-0677">Repeat</keyword>
<reference evidence="2 3" key="1">
    <citation type="journal article" date="2016" name="Nat. Commun.">
        <title>Extremotolerant tardigrade genome and improved radiotolerance of human cultured cells by tardigrade-unique protein.</title>
        <authorList>
            <person name="Hashimoto T."/>
            <person name="Horikawa D.D."/>
            <person name="Saito Y."/>
            <person name="Kuwahara H."/>
            <person name="Kozuka-Hata H."/>
            <person name="Shin-I T."/>
            <person name="Minakuchi Y."/>
            <person name="Ohishi K."/>
            <person name="Motoyama A."/>
            <person name="Aizu T."/>
            <person name="Enomoto A."/>
            <person name="Kondo K."/>
            <person name="Tanaka S."/>
            <person name="Hara Y."/>
            <person name="Koshikawa S."/>
            <person name="Sagara H."/>
            <person name="Miura T."/>
            <person name="Yokobori S."/>
            <person name="Miyagawa K."/>
            <person name="Suzuki Y."/>
            <person name="Kubo T."/>
            <person name="Oyama M."/>
            <person name="Kohara Y."/>
            <person name="Fujiyama A."/>
            <person name="Arakawa K."/>
            <person name="Katayama T."/>
            <person name="Toyoda A."/>
            <person name="Kunieda T."/>
        </authorList>
    </citation>
    <scope>NUCLEOTIDE SEQUENCE [LARGE SCALE GENOMIC DNA]</scope>
    <source>
        <strain evidence="2 3">YOKOZUNA-1</strain>
    </source>
</reference>
<dbReference type="EMBL" id="BDGG01000006">
    <property type="protein sequence ID" value="GAV01024.1"/>
    <property type="molecule type" value="Genomic_DNA"/>
</dbReference>